<evidence type="ECO:0000313" key="2">
    <source>
        <dbReference type="EMBL" id="ESN93975.1"/>
    </source>
</evidence>
<dbReference type="KEGG" id="hro:HELRODRAFT_180390"/>
<feature type="compositionally biased region" description="Low complexity" evidence="1">
    <location>
        <begin position="33"/>
        <end position="42"/>
    </location>
</feature>
<evidence type="ECO:0000313" key="4">
    <source>
        <dbReference type="Proteomes" id="UP000015101"/>
    </source>
</evidence>
<dbReference type="CTD" id="20207704"/>
<dbReference type="Proteomes" id="UP000015101">
    <property type="component" value="Unassembled WGS sequence"/>
</dbReference>
<sequence length="185" mass="21428">MSQELFGLNDVNNMESVESIEDFDDVNINNSCNNSSNNGINKDNIKDNDINSSDNSENNNDDIVNNTNTNEEHWNETIDNNNSDNNISNKYNNNNEEEEERWDVDPMTPHFTTLYSDYPRPGYYPFLYYMPTLIELRNREYGFRQPGLFCNLIGTGIPEPKDPKVEFNFDMADSDADEDDFEPGF</sequence>
<dbReference type="AlphaFoldDB" id="T1FFV5"/>
<gene>
    <name evidence="3" type="primary">20207704</name>
    <name evidence="2" type="ORF">HELRODRAFT_180390</name>
</gene>
<evidence type="ECO:0000256" key="1">
    <source>
        <dbReference type="SAM" id="MobiDB-lite"/>
    </source>
</evidence>
<accession>T1FFV5</accession>
<organism evidence="3 4">
    <name type="scientific">Helobdella robusta</name>
    <name type="common">Californian leech</name>
    <dbReference type="NCBI Taxonomy" id="6412"/>
    <lineage>
        <taxon>Eukaryota</taxon>
        <taxon>Metazoa</taxon>
        <taxon>Spiralia</taxon>
        <taxon>Lophotrochozoa</taxon>
        <taxon>Annelida</taxon>
        <taxon>Clitellata</taxon>
        <taxon>Hirudinea</taxon>
        <taxon>Rhynchobdellida</taxon>
        <taxon>Glossiphoniidae</taxon>
        <taxon>Helobdella</taxon>
    </lineage>
</organism>
<dbReference type="RefSeq" id="XP_009027945.1">
    <property type="nucleotide sequence ID" value="XM_009029697.1"/>
</dbReference>
<proteinExistence type="predicted"/>
<evidence type="ECO:0000313" key="3">
    <source>
        <dbReference type="EnsemblMetazoa" id="HelroP180390"/>
    </source>
</evidence>
<name>T1FFV5_HELRO</name>
<protein>
    <submittedName>
        <fullName evidence="2 3">Uncharacterized protein</fullName>
    </submittedName>
</protein>
<keyword evidence="4" id="KW-1185">Reference proteome</keyword>
<reference evidence="3" key="3">
    <citation type="submission" date="2015-06" db="UniProtKB">
        <authorList>
            <consortium name="EnsemblMetazoa"/>
        </authorList>
    </citation>
    <scope>IDENTIFICATION</scope>
</reference>
<feature type="compositionally biased region" description="Low complexity" evidence="1">
    <location>
        <begin position="77"/>
        <end position="94"/>
    </location>
</feature>
<dbReference type="InParanoid" id="T1FFV5"/>
<reference evidence="4" key="1">
    <citation type="submission" date="2012-12" db="EMBL/GenBank/DDBJ databases">
        <authorList>
            <person name="Hellsten U."/>
            <person name="Grimwood J."/>
            <person name="Chapman J.A."/>
            <person name="Shapiro H."/>
            <person name="Aerts A."/>
            <person name="Otillar R.P."/>
            <person name="Terry A.Y."/>
            <person name="Boore J.L."/>
            <person name="Simakov O."/>
            <person name="Marletaz F."/>
            <person name="Cho S.-J."/>
            <person name="Edsinger-Gonzales E."/>
            <person name="Havlak P."/>
            <person name="Kuo D.-H."/>
            <person name="Larsson T."/>
            <person name="Lv J."/>
            <person name="Arendt D."/>
            <person name="Savage R."/>
            <person name="Osoegawa K."/>
            <person name="de Jong P."/>
            <person name="Lindberg D.R."/>
            <person name="Seaver E.C."/>
            <person name="Weisblat D.A."/>
            <person name="Putnam N.H."/>
            <person name="Grigoriev I.V."/>
            <person name="Rokhsar D.S."/>
        </authorList>
    </citation>
    <scope>NUCLEOTIDE SEQUENCE</scope>
</reference>
<dbReference type="HOGENOM" id="CLU_1462863_0_0_1"/>
<feature type="region of interest" description="Disordered" evidence="1">
    <location>
        <begin position="33"/>
        <end position="101"/>
    </location>
</feature>
<reference evidence="2 4" key="2">
    <citation type="journal article" date="2013" name="Nature">
        <title>Insights into bilaterian evolution from three spiralian genomes.</title>
        <authorList>
            <person name="Simakov O."/>
            <person name="Marletaz F."/>
            <person name="Cho S.J."/>
            <person name="Edsinger-Gonzales E."/>
            <person name="Havlak P."/>
            <person name="Hellsten U."/>
            <person name="Kuo D.H."/>
            <person name="Larsson T."/>
            <person name="Lv J."/>
            <person name="Arendt D."/>
            <person name="Savage R."/>
            <person name="Osoegawa K."/>
            <person name="de Jong P."/>
            <person name="Grimwood J."/>
            <person name="Chapman J.A."/>
            <person name="Shapiro H."/>
            <person name="Aerts A."/>
            <person name="Otillar R.P."/>
            <person name="Terry A.Y."/>
            <person name="Boore J.L."/>
            <person name="Grigoriev I.V."/>
            <person name="Lindberg D.R."/>
            <person name="Seaver E.C."/>
            <person name="Weisblat D.A."/>
            <person name="Putnam N.H."/>
            <person name="Rokhsar D.S."/>
        </authorList>
    </citation>
    <scope>NUCLEOTIDE SEQUENCE</scope>
</reference>
<dbReference type="EMBL" id="KB097579">
    <property type="protein sequence ID" value="ESN93975.1"/>
    <property type="molecule type" value="Genomic_DNA"/>
</dbReference>
<dbReference type="EMBL" id="AMQM01007182">
    <property type="status" value="NOT_ANNOTATED_CDS"/>
    <property type="molecule type" value="Genomic_DNA"/>
</dbReference>
<dbReference type="GeneID" id="20207704"/>
<feature type="compositionally biased region" description="Low complexity" evidence="1">
    <location>
        <begin position="50"/>
        <end position="69"/>
    </location>
</feature>
<dbReference type="EnsemblMetazoa" id="HelroT180390">
    <property type="protein sequence ID" value="HelroP180390"/>
    <property type="gene ID" value="HelroG180390"/>
</dbReference>